<name>A0A133KP39_HEYCO</name>
<gene>
    <name evidence="1" type="ORF">HMPREF3213_02047</name>
</gene>
<dbReference type="AlphaFoldDB" id="A0A133KP39"/>
<proteinExistence type="predicted"/>
<dbReference type="PATRIC" id="fig|1398.22.peg.2048"/>
<sequence>MLMIFLGEKKQFRLTSDDLFKVRWEYEAYVMLQPGGSVF</sequence>
<organism evidence="1 2">
    <name type="scientific">Heyndrickxia coagulans</name>
    <name type="common">Weizmannia coagulans</name>
    <dbReference type="NCBI Taxonomy" id="1398"/>
    <lineage>
        <taxon>Bacteria</taxon>
        <taxon>Bacillati</taxon>
        <taxon>Bacillota</taxon>
        <taxon>Bacilli</taxon>
        <taxon>Bacillales</taxon>
        <taxon>Bacillaceae</taxon>
        <taxon>Heyndrickxia</taxon>
    </lineage>
</organism>
<dbReference type="Proteomes" id="UP000070376">
    <property type="component" value="Unassembled WGS sequence"/>
</dbReference>
<comment type="caution">
    <text evidence="1">The sequence shown here is derived from an EMBL/GenBank/DDBJ whole genome shotgun (WGS) entry which is preliminary data.</text>
</comment>
<dbReference type="EMBL" id="LRPN01000076">
    <property type="protein sequence ID" value="KWZ81363.1"/>
    <property type="molecule type" value="Genomic_DNA"/>
</dbReference>
<evidence type="ECO:0000313" key="1">
    <source>
        <dbReference type="EMBL" id="KWZ81363.1"/>
    </source>
</evidence>
<reference evidence="2" key="1">
    <citation type="submission" date="2016-01" db="EMBL/GenBank/DDBJ databases">
        <authorList>
            <person name="Mitreva M."/>
            <person name="Pepin K.H."/>
            <person name="Mihindukulasuriya K.A."/>
            <person name="Fulton R."/>
            <person name="Fronick C."/>
            <person name="O'Laughlin M."/>
            <person name="Miner T."/>
            <person name="Herter B."/>
            <person name="Rosa B.A."/>
            <person name="Cordes M."/>
            <person name="Tomlinson C."/>
            <person name="Wollam A."/>
            <person name="Palsikar V.B."/>
            <person name="Mardis E.R."/>
            <person name="Wilson R.K."/>
        </authorList>
    </citation>
    <scope>NUCLEOTIDE SEQUENCE [LARGE SCALE GENOMIC DNA]</scope>
    <source>
        <strain evidence="2">GED7749B</strain>
    </source>
</reference>
<evidence type="ECO:0000313" key="2">
    <source>
        <dbReference type="Proteomes" id="UP000070376"/>
    </source>
</evidence>
<protein>
    <submittedName>
        <fullName evidence="1">Uncharacterized protein</fullName>
    </submittedName>
</protein>
<accession>A0A133KP39</accession>